<organism evidence="4 5">
    <name type="scientific">Planobispora rosea</name>
    <dbReference type="NCBI Taxonomy" id="35762"/>
    <lineage>
        <taxon>Bacteria</taxon>
        <taxon>Bacillati</taxon>
        <taxon>Actinomycetota</taxon>
        <taxon>Actinomycetes</taxon>
        <taxon>Streptosporangiales</taxon>
        <taxon>Streptosporangiaceae</taxon>
        <taxon>Planobispora</taxon>
    </lineage>
</organism>
<dbReference type="PANTHER" id="PTHR45527">
    <property type="entry name" value="NONRIBOSOMAL PEPTIDE SYNTHETASE"/>
    <property type="match status" value="1"/>
</dbReference>
<evidence type="ECO:0000259" key="2">
    <source>
        <dbReference type="Pfam" id="PF00501"/>
    </source>
</evidence>
<dbReference type="InterPro" id="IPR042099">
    <property type="entry name" value="ANL_N_sf"/>
</dbReference>
<dbReference type="GO" id="GO:0005737">
    <property type="term" value="C:cytoplasm"/>
    <property type="evidence" value="ECO:0007669"/>
    <property type="project" value="TreeGrafter"/>
</dbReference>
<dbReference type="PANTHER" id="PTHR45527:SF1">
    <property type="entry name" value="FATTY ACID SYNTHASE"/>
    <property type="match status" value="1"/>
</dbReference>
<dbReference type="PROSITE" id="PS00455">
    <property type="entry name" value="AMP_BINDING"/>
    <property type="match status" value="1"/>
</dbReference>
<dbReference type="InterPro" id="IPR020459">
    <property type="entry name" value="AMP-binding"/>
</dbReference>
<dbReference type="GO" id="GO:0043041">
    <property type="term" value="P:amino acid activation for nonribosomal peptide biosynthetic process"/>
    <property type="evidence" value="ECO:0007669"/>
    <property type="project" value="TreeGrafter"/>
</dbReference>
<dbReference type="Gene3D" id="3.40.50.12780">
    <property type="entry name" value="N-terminal domain of ligase-like"/>
    <property type="match status" value="1"/>
</dbReference>
<feature type="compositionally biased region" description="Low complexity" evidence="1">
    <location>
        <begin position="137"/>
        <end position="146"/>
    </location>
</feature>
<dbReference type="Gene3D" id="3.30.300.30">
    <property type="match status" value="1"/>
</dbReference>
<dbReference type="Pfam" id="PF13193">
    <property type="entry name" value="AMP-binding_C"/>
    <property type="match status" value="1"/>
</dbReference>
<protein>
    <submittedName>
        <fullName evidence="4">Amino acid adenylation protein</fullName>
    </submittedName>
</protein>
<reference evidence="4" key="1">
    <citation type="submission" date="2021-01" db="EMBL/GenBank/DDBJ databases">
        <title>Whole genome shotgun sequence of Planobispora rosea NBRC 15558.</title>
        <authorList>
            <person name="Komaki H."/>
            <person name="Tamura T."/>
        </authorList>
    </citation>
    <scope>NUCLEOTIDE SEQUENCE</scope>
    <source>
        <strain evidence="4">NBRC 15558</strain>
    </source>
</reference>
<evidence type="ECO:0000256" key="1">
    <source>
        <dbReference type="SAM" id="MobiDB-lite"/>
    </source>
</evidence>
<dbReference type="AlphaFoldDB" id="A0A8J3WD06"/>
<proteinExistence type="predicted"/>
<accession>A0A8J3WD06</accession>
<evidence type="ECO:0000313" key="4">
    <source>
        <dbReference type="EMBL" id="GIH84618.1"/>
    </source>
</evidence>
<keyword evidence="5" id="KW-1185">Reference proteome</keyword>
<feature type="domain" description="AMP-binding enzyme C-terminal" evidence="3">
    <location>
        <begin position="420"/>
        <end position="491"/>
    </location>
</feature>
<comment type="caution">
    <text evidence="4">The sequence shown here is derived from an EMBL/GenBank/DDBJ whole genome shotgun (WGS) entry which is preliminary data.</text>
</comment>
<dbReference type="GO" id="GO:0044550">
    <property type="term" value="P:secondary metabolite biosynthetic process"/>
    <property type="evidence" value="ECO:0007669"/>
    <property type="project" value="TreeGrafter"/>
</dbReference>
<dbReference type="Pfam" id="PF00501">
    <property type="entry name" value="AMP-binding"/>
    <property type="match status" value="1"/>
</dbReference>
<dbReference type="Proteomes" id="UP000655044">
    <property type="component" value="Unassembled WGS sequence"/>
</dbReference>
<dbReference type="SUPFAM" id="SSF56801">
    <property type="entry name" value="Acetyl-CoA synthetase-like"/>
    <property type="match status" value="1"/>
</dbReference>
<gene>
    <name evidence="4" type="ORF">Pro02_30260</name>
</gene>
<feature type="region of interest" description="Disordered" evidence="1">
    <location>
        <begin position="126"/>
        <end position="152"/>
    </location>
</feature>
<dbReference type="InterPro" id="IPR000873">
    <property type="entry name" value="AMP-dep_synth/lig_dom"/>
</dbReference>
<dbReference type="InterPro" id="IPR020845">
    <property type="entry name" value="AMP-binding_CS"/>
</dbReference>
<dbReference type="InterPro" id="IPR045851">
    <property type="entry name" value="AMP-bd_C_sf"/>
</dbReference>
<dbReference type="PRINTS" id="PR00154">
    <property type="entry name" value="AMPBINDING"/>
</dbReference>
<dbReference type="RefSeq" id="WP_189241963.1">
    <property type="nucleotide sequence ID" value="NZ_BMQP01000006.1"/>
</dbReference>
<evidence type="ECO:0000259" key="3">
    <source>
        <dbReference type="Pfam" id="PF13193"/>
    </source>
</evidence>
<dbReference type="GO" id="GO:0031177">
    <property type="term" value="F:phosphopantetheine binding"/>
    <property type="evidence" value="ECO:0007669"/>
    <property type="project" value="TreeGrafter"/>
</dbReference>
<dbReference type="InterPro" id="IPR025110">
    <property type="entry name" value="AMP-bd_C"/>
</dbReference>
<dbReference type="EMBL" id="BOOI01000025">
    <property type="protein sequence ID" value="GIH84618.1"/>
    <property type="molecule type" value="Genomic_DNA"/>
</dbReference>
<name>A0A8J3WD06_PLARO</name>
<sequence length="518" mass="54960">MSDTLHGRFLRGLSISPDGTAVRTAGTEISYSELHRTALELAGALLAGERPAAVGVLAAKGVEAYAGILAGLYAGVTVVPLQPAFPAARTAAMIEAAGVTAVIADDPGRARLREIEELVEPGRAVPRLVEPGGEPLTDPVSSTPGSVSGGAPGGAPDDVAYILFTSGSTGRPKGVTITHGNTAHYFALLDARYDFTAADVFTQVFDLNFDCAMFDLFCAWGAGATAVVVPPSAYRDIPGFLAEQGVTVWFSTPSAISLVRRMGGLRPGSMPGLRWSFFAGEALRCEDAAEWARSADRSTVENIYGPTELTITVSGHRWSPERTPGLAVNGVVPIGRIHDGHEYRLLEETDGEGELCISGPQLTPGYLDPADGEGRFTVLDGRTFYRTGDRVRRLPGGELAYLGRLDAQVQVNGLRVELAEIEHALRGCAGVAEAVVVGVGEEGAIVLHAFHTGERTAAARLAGEMRALLPEQMIPRHFRHLDEMPLNSNRKIDRPRLREWAVKGVPRGTASELAAITV</sequence>
<feature type="domain" description="AMP-dependent synthetase/ligase" evidence="2">
    <location>
        <begin position="16"/>
        <end position="367"/>
    </location>
</feature>
<evidence type="ECO:0000313" key="5">
    <source>
        <dbReference type="Proteomes" id="UP000655044"/>
    </source>
</evidence>